<name>A0ABD2NY18_9CUCU</name>
<comment type="caution">
    <text evidence="2">The sequence shown here is derived from an EMBL/GenBank/DDBJ whole genome shotgun (WGS) entry which is preliminary data.</text>
</comment>
<organism evidence="2 3">
    <name type="scientific">Cryptolaemus montrouzieri</name>
    <dbReference type="NCBI Taxonomy" id="559131"/>
    <lineage>
        <taxon>Eukaryota</taxon>
        <taxon>Metazoa</taxon>
        <taxon>Ecdysozoa</taxon>
        <taxon>Arthropoda</taxon>
        <taxon>Hexapoda</taxon>
        <taxon>Insecta</taxon>
        <taxon>Pterygota</taxon>
        <taxon>Neoptera</taxon>
        <taxon>Endopterygota</taxon>
        <taxon>Coleoptera</taxon>
        <taxon>Polyphaga</taxon>
        <taxon>Cucujiformia</taxon>
        <taxon>Coccinelloidea</taxon>
        <taxon>Coccinellidae</taxon>
        <taxon>Scymninae</taxon>
        <taxon>Scymnini</taxon>
        <taxon>Cryptolaemus</taxon>
    </lineage>
</organism>
<proteinExistence type="predicted"/>
<evidence type="ECO:0000256" key="1">
    <source>
        <dbReference type="SAM" id="MobiDB-lite"/>
    </source>
</evidence>
<dbReference type="AlphaFoldDB" id="A0ABD2NY18"/>
<dbReference type="Proteomes" id="UP001516400">
    <property type="component" value="Unassembled WGS sequence"/>
</dbReference>
<feature type="region of interest" description="Disordered" evidence="1">
    <location>
        <begin position="1"/>
        <end position="29"/>
    </location>
</feature>
<keyword evidence="3" id="KW-1185">Reference proteome</keyword>
<reference evidence="2 3" key="1">
    <citation type="journal article" date="2021" name="BMC Biol.">
        <title>Horizontally acquired antibacterial genes associated with adaptive radiation of ladybird beetles.</title>
        <authorList>
            <person name="Li H.S."/>
            <person name="Tang X.F."/>
            <person name="Huang Y.H."/>
            <person name="Xu Z.Y."/>
            <person name="Chen M.L."/>
            <person name="Du X.Y."/>
            <person name="Qiu B.Y."/>
            <person name="Chen P.T."/>
            <person name="Zhang W."/>
            <person name="Slipinski A."/>
            <person name="Escalona H.E."/>
            <person name="Waterhouse R.M."/>
            <person name="Zwick A."/>
            <person name="Pang H."/>
        </authorList>
    </citation>
    <scope>NUCLEOTIDE SEQUENCE [LARGE SCALE GENOMIC DNA]</scope>
    <source>
        <strain evidence="2">SYSU2018</strain>
    </source>
</reference>
<feature type="compositionally biased region" description="Acidic residues" evidence="1">
    <location>
        <begin position="15"/>
        <end position="29"/>
    </location>
</feature>
<evidence type="ECO:0000313" key="2">
    <source>
        <dbReference type="EMBL" id="KAL3283130.1"/>
    </source>
</evidence>
<sequence length="58" mass="6753">MDEESRPSNPKLLSDEEIGITERDEEDEEEFEIELDYILSEKCEVCAPSDLCTCPWEI</sequence>
<protein>
    <submittedName>
        <fullName evidence="2">Uncharacterized protein</fullName>
    </submittedName>
</protein>
<feature type="non-terminal residue" evidence="2">
    <location>
        <position position="58"/>
    </location>
</feature>
<gene>
    <name evidence="2" type="ORF">HHI36_006286</name>
</gene>
<accession>A0ABD2NY18</accession>
<evidence type="ECO:0000313" key="3">
    <source>
        <dbReference type="Proteomes" id="UP001516400"/>
    </source>
</evidence>
<dbReference type="EMBL" id="JABFTP020000144">
    <property type="protein sequence ID" value="KAL3283130.1"/>
    <property type="molecule type" value="Genomic_DNA"/>
</dbReference>